<accession>A0A7V5NXS0</accession>
<keyword evidence="1 4" id="KW-0808">Transferase</keyword>
<sequence>VVRGRLYGPKGAPLIVIPGGISASRFVADGRDGREGSGGWWCEIVRPGGPVDLTRFQVLGVDLAPGPAQCDKRVTITTEDQARRLTRLLEHLGVERVHSLIGMSYGGMVAMQFAALFPMRMGKLCIFGAAHRPWPFAVGLRGIGRRIIEEMARLGDAKKGLELARALAMTTYRSPEEFADRFEARPDGQTPPRFDVGEYLDARGRAYPDIMPVNRFLALSESIDLHRIDASRITCPTTLIAVSSDQLAPVSEMQAFKDALGGPARLHVFDSIYGHDSFLKSTEHLAPILEAFCEEAARRPVHAA</sequence>
<dbReference type="AlphaFoldDB" id="A0A7V5NXS0"/>
<dbReference type="PANTHER" id="PTHR32268:SF11">
    <property type="entry name" value="HOMOSERINE O-ACETYLTRANSFERASE"/>
    <property type="match status" value="1"/>
</dbReference>
<evidence type="ECO:0000256" key="2">
    <source>
        <dbReference type="PIRSR" id="PIRSR000443-1"/>
    </source>
</evidence>
<dbReference type="PIRSF" id="PIRSF000443">
    <property type="entry name" value="Homoser_Ac_trans"/>
    <property type="match status" value="1"/>
</dbReference>
<feature type="non-terminal residue" evidence="4">
    <location>
        <position position="1"/>
    </location>
</feature>
<dbReference type="PANTHER" id="PTHR32268">
    <property type="entry name" value="HOMOSERINE O-ACETYLTRANSFERASE"/>
    <property type="match status" value="1"/>
</dbReference>
<feature type="active site" evidence="2">
    <location>
        <position position="245"/>
    </location>
</feature>
<feature type="active site" evidence="2">
    <location>
        <position position="275"/>
    </location>
</feature>
<feature type="active site" description="Nucleophile" evidence="2">
    <location>
        <position position="104"/>
    </location>
</feature>
<dbReference type="InterPro" id="IPR000073">
    <property type="entry name" value="AB_hydrolase_1"/>
</dbReference>
<dbReference type="InterPro" id="IPR029058">
    <property type="entry name" value="AB_hydrolase_fold"/>
</dbReference>
<dbReference type="GO" id="GO:0004414">
    <property type="term" value="F:homoserine O-acetyltransferase activity"/>
    <property type="evidence" value="ECO:0007669"/>
    <property type="project" value="TreeGrafter"/>
</dbReference>
<reference evidence="4" key="1">
    <citation type="journal article" date="2020" name="mSystems">
        <title>Genome- and Community-Level Interaction Insights into Carbon Utilization and Element Cycling Functions of Hydrothermarchaeota in Hydrothermal Sediment.</title>
        <authorList>
            <person name="Zhou Z."/>
            <person name="Liu Y."/>
            <person name="Xu W."/>
            <person name="Pan J."/>
            <person name="Luo Z.H."/>
            <person name="Li M."/>
        </authorList>
    </citation>
    <scope>NUCLEOTIDE SEQUENCE [LARGE SCALE GENOMIC DNA]</scope>
    <source>
        <strain evidence="4">HyVt-538</strain>
    </source>
</reference>
<protein>
    <submittedName>
        <fullName evidence="4">Homoserine O-succinyltransferase</fullName>
        <ecNumber evidence="4">2.3.1.46</ecNumber>
    </submittedName>
</protein>
<dbReference type="Proteomes" id="UP000885806">
    <property type="component" value="Unassembled WGS sequence"/>
</dbReference>
<evidence type="ECO:0000256" key="1">
    <source>
        <dbReference type="ARBA" id="ARBA00022679"/>
    </source>
</evidence>
<dbReference type="InterPro" id="IPR008220">
    <property type="entry name" value="HAT_MetX-like"/>
</dbReference>
<proteinExistence type="predicted"/>
<feature type="domain" description="AB hydrolase-1" evidence="3">
    <location>
        <begin position="13"/>
        <end position="279"/>
    </location>
</feature>
<gene>
    <name evidence="4" type="ORF">ENK01_04045</name>
</gene>
<dbReference type="GO" id="GO:0008899">
    <property type="term" value="F:homoserine O-succinyltransferase activity"/>
    <property type="evidence" value="ECO:0007669"/>
    <property type="project" value="UniProtKB-EC"/>
</dbReference>
<dbReference type="EMBL" id="DROP01000271">
    <property type="protein sequence ID" value="HHI89105.1"/>
    <property type="molecule type" value="Genomic_DNA"/>
</dbReference>
<dbReference type="GO" id="GO:0009092">
    <property type="term" value="P:homoserine metabolic process"/>
    <property type="evidence" value="ECO:0007669"/>
    <property type="project" value="TreeGrafter"/>
</dbReference>
<evidence type="ECO:0000313" key="4">
    <source>
        <dbReference type="EMBL" id="HHI89105.1"/>
    </source>
</evidence>
<name>A0A7V5NXS0_9PROT</name>
<keyword evidence="4" id="KW-0012">Acyltransferase</keyword>
<dbReference type="EC" id="2.3.1.46" evidence="4"/>
<dbReference type="NCBIfam" id="NF006449">
    <property type="entry name" value="PRK08775.1"/>
    <property type="match status" value="1"/>
</dbReference>
<dbReference type="Pfam" id="PF00561">
    <property type="entry name" value="Abhydrolase_1"/>
    <property type="match status" value="1"/>
</dbReference>
<comment type="caution">
    <text evidence="4">The sequence shown here is derived from an EMBL/GenBank/DDBJ whole genome shotgun (WGS) entry which is preliminary data.</text>
</comment>
<dbReference type="SUPFAM" id="SSF53474">
    <property type="entry name" value="alpha/beta-Hydrolases"/>
    <property type="match status" value="1"/>
</dbReference>
<organism evidence="4">
    <name type="scientific">Hellea balneolensis</name>
    <dbReference type="NCBI Taxonomy" id="287478"/>
    <lineage>
        <taxon>Bacteria</taxon>
        <taxon>Pseudomonadati</taxon>
        <taxon>Pseudomonadota</taxon>
        <taxon>Alphaproteobacteria</taxon>
        <taxon>Maricaulales</taxon>
        <taxon>Robiginitomaculaceae</taxon>
        <taxon>Hellea</taxon>
    </lineage>
</organism>
<dbReference type="GO" id="GO:0009086">
    <property type="term" value="P:methionine biosynthetic process"/>
    <property type="evidence" value="ECO:0007669"/>
    <property type="project" value="TreeGrafter"/>
</dbReference>
<evidence type="ECO:0000259" key="3">
    <source>
        <dbReference type="Pfam" id="PF00561"/>
    </source>
</evidence>
<dbReference type="Gene3D" id="3.40.50.1820">
    <property type="entry name" value="alpha/beta hydrolase"/>
    <property type="match status" value="1"/>
</dbReference>